<accession>A0A1P8WP47</accession>
<feature type="domain" description="FHA" evidence="1">
    <location>
        <begin position="110"/>
        <end position="163"/>
    </location>
</feature>
<dbReference type="InterPro" id="IPR000253">
    <property type="entry name" value="FHA_dom"/>
</dbReference>
<dbReference type="SUPFAM" id="SSF49879">
    <property type="entry name" value="SMAD/FHA domain"/>
    <property type="match status" value="2"/>
</dbReference>
<proteinExistence type="predicted"/>
<dbReference type="AlphaFoldDB" id="A0A1P8WP47"/>
<dbReference type="Gene3D" id="2.60.200.20">
    <property type="match status" value="2"/>
</dbReference>
<dbReference type="InterPro" id="IPR050923">
    <property type="entry name" value="Cell_Proc_Reg/RNA_Proc"/>
</dbReference>
<name>A0A1P8WP47_9PLAN</name>
<dbReference type="SMART" id="SM00240">
    <property type="entry name" value="FHA"/>
    <property type="match status" value="2"/>
</dbReference>
<sequence>MPDPNRKTVVEKMSADNIRTTVIHPAADNSPAADGPRQTVLESAAAARRGNSRRTVVERAVTTDAVSADPVQRQPPVFRSVVRSPMAMLTAFDDGRTESGEVWRLRQSRTTIGRANCDIVIPHDPDISATHAEIVRCEQDGGHQWQLVDLNSTNGVFVRVNKLVLRNGRELWMGGRRYVFTCQDTIQEGSDAANGEPRGTLKQTAPRSGQLLKLGARLVEQTSGSHAREFSLKESKSLIGTDSSRCDICIADPFLNDVHAELFQDKQKRWVIRDQNSVNGVWVKAANKALDSGTEFLLGGQRFRFDTL</sequence>
<dbReference type="OrthoDB" id="273653at2"/>
<dbReference type="CDD" id="cd00060">
    <property type="entry name" value="FHA"/>
    <property type="match status" value="2"/>
</dbReference>
<feature type="domain" description="FHA" evidence="1">
    <location>
        <begin position="237"/>
        <end position="288"/>
    </location>
</feature>
<dbReference type="InterPro" id="IPR008984">
    <property type="entry name" value="SMAD_FHA_dom_sf"/>
</dbReference>
<dbReference type="EMBL" id="CP017641">
    <property type="protein sequence ID" value="APZ95829.1"/>
    <property type="molecule type" value="Genomic_DNA"/>
</dbReference>
<dbReference type="Proteomes" id="UP000187735">
    <property type="component" value="Chromosome"/>
</dbReference>
<evidence type="ECO:0000313" key="2">
    <source>
        <dbReference type="EMBL" id="APZ95829.1"/>
    </source>
</evidence>
<keyword evidence="3" id="KW-1185">Reference proteome</keyword>
<evidence type="ECO:0000313" key="3">
    <source>
        <dbReference type="Proteomes" id="UP000187735"/>
    </source>
</evidence>
<dbReference type="STRING" id="1891926.Fuma_05491"/>
<evidence type="ECO:0000259" key="1">
    <source>
        <dbReference type="PROSITE" id="PS50006"/>
    </source>
</evidence>
<dbReference type="PANTHER" id="PTHR23308">
    <property type="entry name" value="NUCLEAR INHIBITOR OF PROTEIN PHOSPHATASE-1"/>
    <property type="match status" value="1"/>
</dbReference>
<gene>
    <name evidence="2" type="ORF">Fuma_05491</name>
</gene>
<reference evidence="2 3" key="1">
    <citation type="journal article" date="2016" name="Front. Microbiol.">
        <title>Fuerstia marisgermanicae gen. nov., sp. nov., an Unusual Member of the Phylum Planctomycetes from the German Wadden Sea.</title>
        <authorList>
            <person name="Kohn T."/>
            <person name="Heuer A."/>
            <person name="Jogler M."/>
            <person name="Vollmers J."/>
            <person name="Boedeker C."/>
            <person name="Bunk B."/>
            <person name="Rast P."/>
            <person name="Borchert D."/>
            <person name="Glockner I."/>
            <person name="Freese H.M."/>
            <person name="Klenk H.P."/>
            <person name="Overmann J."/>
            <person name="Kaster A.K."/>
            <person name="Rohde M."/>
            <person name="Wiegand S."/>
            <person name="Jogler C."/>
        </authorList>
    </citation>
    <scope>NUCLEOTIDE SEQUENCE [LARGE SCALE GENOMIC DNA]</scope>
    <source>
        <strain evidence="2 3">NH11</strain>
    </source>
</reference>
<dbReference type="PROSITE" id="PS50006">
    <property type="entry name" value="FHA_DOMAIN"/>
    <property type="match status" value="2"/>
</dbReference>
<dbReference type="KEGG" id="fmr:Fuma_05491"/>
<organism evidence="2 3">
    <name type="scientific">Fuerstiella marisgermanici</name>
    <dbReference type="NCBI Taxonomy" id="1891926"/>
    <lineage>
        <taxon>Bacteria</taxon>
        <taxon>Pseudomonadati</taxon>
        <taxon>Planctomycetota</taxon>
        <taxon>Planctomycetia</taxon>
        <taxon>Planctomycetales</taxon>
        <taxon>Planctomycetaceae</taxon>
        <taxon>Fuerstiella</taxon>
    </lineage>
</organism>
<dbReference type="RefSeq" id="WP_077026935.1">
    <property type="nucleotide sequence ID" value="NZ_CP017641.1"/>
</dbReference>
<dbReference type="Pfam" id="PF00498">
    <property type="entry name" value="FHA"/>
    <property type="match status" value="2"/>
</dbReference>
<protein>
    <recommendedName>
        <fullName evidence="1">FHA domain-containing protein</fullName>
    </recommendedName>
</protein>